<dbReference type="AlphaFoldDB" id="A0A3Q1IXD6"/>
<dbReference type="PANTHER" id="PTHR15583:SF12">
    <property type="entry name" value="INTERLEUKIN-17 RECEPTOR C"/>
    <property type="match status" value="1"/>
</dbReference>
<evidence type="ECO:0000256" key="7">
    <source>
        <dbReference type="ARBA" id="ARBA00023180"/>
    </source>
</evidence>
<accession>A0A3Q1IXD6</accession>
<proteinExistence type="predicted"/>
<dbReference type="GeneID" id="113163532"/>
<feature type="chain" id="PRO_5018750676" description="SEFIR domain-containing protein" evidence="9">
    <location>
        <begin position="22"/>
        <end position="630"/>
    </location>
</feature>
<evidence type="ECO:0000256" key="6">
    <source>
        <dbReference type="ARBA" id="ARBA00023170"/>
    </source>
</evidence>
<reference evidence="11" key="3">
    <citation type="submission" date="2025-09" db="UniProtKB">
        <authorList>
            <consortium name="Ensembl"/>
        </authorList>
    </citation>
    <scope>IDENTIFICATION</scope>
</reference>
<feature type="transmembrane region" description="Helical" evidence="8">
    <location>
        <begin position="403"/>
        <end position="424"/>
    </location>
</feature>
<name>A0A3Q1IXD6_ANATE</name>
<dbReference type="GO" id="GO:0030368">
    <property type="term" value="F:interleukin-17 receptor activity"/>
    <property type="evidence" value="ECO:0007669"/>
    <property type="project" value="InterPro"/>
</dbReference>
<sequence>MFLPAWYFWCVSLVLLPSGCGLAVSGSYKDEVICLQGLSRCTMKDETSFPVQENDVVDVQKLTPRFELCCKDKGLCTLCLVIDTELYMDLDGDVEDEGSGPDQKDYRDKRRSTKAFVTVCYKTPRAFPTCKKVKFMVNYTALTQQNPAKLSIVITKPDGVFFGSEISVFPSTSPNLGQRVVAPSADEVCGQEEERIEECQGKRDMPRLRGVDFQGRNWVELQFTSMNNTLPSMCIQYEENGVCKVWNSTTVPLYSLTPCMCLQVWDKKGWHLLSCPFKNKGPTVNVSIKEPIQRNMQQNVSVSVGYGRINKKNSKMLWWELSAPCKLEGEVWPCHQENSCREEKGFRQQLESGTWKQNSKGLWEKQGVFENVSLQQPCVMVKVKGVKHELGPFCLNNTGRWRWSLLLIGFLLLVCFTLLTFHFLNNYVKKWARSCRRGGFVRIGRKGHVVLLSPPDVDDGVSESVCRLGSLLCNHGFSVSVDQWSRKEQCTLGPLPWLHSQLLEMNNHGGRVVLVLTHRALVRTAEWAHQQPSGNDVSQIWSPYSDVFTACLGLIEREKQLGRAGERFLLVKFDSRPDSDRSLPEVLQGLPLLQIPTQIQTLLSELSVGGGGGSKRPQMCGVRPANGNIT</sequence>
<keyword evidence="7" id="KW-0325">Glycoprotein</keyword>
<dbReference type="OMA" id="RTEEWMH"/>
<keyword evidence="2 8" id="KW-0812">Transmembrane</keyword>
<comment type="subcellular location">
    <subcellularLocation>
        <location evidence="1">Membrane</location>
        <topology evidence="1">Single-pass type I membrane protein</topology>
    </subcellularLocation>
</comment>
<keyword evidence="5 8" id="KW-0472">Membrane</keyword>
<evidence type="ECO:0000256" key="2">
    <source>
        <dbReference type="ARBA" id="ARBA00022692"/>
    </source>
</evidence>
<keyword evidence="3 9" id="KW-0732">Signal</keyword>
<dbReference type="RefSeq" id="XP_026218052.1">
    <property type="nucleotide sequence ID" value="XM_026362267.1"/>
</dbReference>
<dbReference type="InterPro" id="IPR039465">
    <property type="entry name" value="IL-17_rcpt-like"/>
</dbReference>
<dbReference type="InParanoid" id="A0A3Q1IXD6"/>
<dbReference type="InterPro" id="IPR013568">
    <property type="entry name" value="SEFIR_dom"/>
</dbReference>
<evidence type="ECO:0000259" key="10">
    <source>
        <dbReference type="PROSITE" id="PS51534"/>
    </source>
</evidence>
<evidence type="ECO:0000256" key="5">
    <source>
        <dbReference type="ARBA" id="ARBA00023136"/>
    </source>
</evidence>
<keyword evidence="6" id="KW-0675">Receptor</keyword>
<evidence type="ECO:0000256" key="1">
    <source>
        <dbReference type="ARBA" id="ARBA00004479"/>
    </source>
</evidence>
<organism evidence="11 12">
    <name type="scientific">Anabas testudineus</name>
    <name type="common">Climbing perch</name>
    <name type="synonym">Anthias testudineus</name>
    <dbReference type="NCBI Taxonomy" id="64144"/>
    <lineage>
        <taxon>Eukaryota</taxon>
        <taxon>Metazoa</taxon>
        <taxon>Chordata</taxon>
        <taxon>Craniata</taxon>
        <taxon>Vertebrata</taxon>
        <taxon>Euteleostomi</taxon>
        <taxon>Actinopterygii</taxon>
        <taxon>Neopterygii</taxon>
        <taxon>Teleostei</taxon>
        <taxon>Neoteleostei</taxon>
        <taxon>Acanthomorphata</taxon>
        <taxon>Anabantaria</taxon>
        <taxon>Anabantiformes</taxon>
        <taxon>Anabantoidei</taxon>
        <taxon>Anabantidae</taxon>
        <taxon>Anabas</taxon>
    </lineage>
</organism>
<dbReference type="Pfam" id="PF08357">
    <property type="entry name" value="SEFIR"/>
    <property type="match status" value="1"/>
</dbReference>
<evidence type="ECO:0000313" key="11">
    <source>
        <dbReference type="Ensembl" id="ENSATEP00000025210.1"/>
    </source>
</evidence>
<evidence type="ECO:0000256" key="9">
    <source>
        <dbReference type="SAM" id="SignalP"/>
    </source>
</evidence>
<keyword evidence="12" id="KW-1185">Reference proteome</keyword>
<evidence type="ECO:0000256" key="4">
    <source>
        <dbReference type="ARBA" id="ARBA00022989"/>
    </source>
</evidence>
<dbReference type="Proteomes" id="UP000265040">
    <property type="component" value="Chromosome 2"/>
</dbReference>
<evidence type="ECO:0000256" key="8">
    <source>
        <dbReference type="SAM" id="Phobius"/>
    </source>
</evidence>
<dbReference type="PROSITE" id="PS51534">
    <property type="entry name" value="SEFIR"/>
    <property type="match status" value="1"/>
</dbReference>
<dbReference type="GeneTree" id="ENSGT00940000168503"/>
<dbReference type="RefSeq" id="XP_026218051.1">
    <property type="nucleotide sequence ID" value="XM_026362266.1"/>
</dbReference>
<reference evidence="11" key="1">
    <citation type="submission" date="2021-04" db="EMBL/GenBank/DDBJ databases">
        <authorList>
            <consortium name="Wellcome Sanger Institute Data Sharing"/>
        </authorList>
    </citation>
    <scope>NUCLEOTIDE SEQUENCE [LARGE SCALE GENOMIC DNA]</scope>
</reference>
<keyword evidence="4 8" id="KW-1133">Transmembrane helix</keyword>
<protein>
    <recommendedName>
        <fullName evidence="10">SEFIR domain-containing protein</fullName>
    </recommendedName>
</protein>
<dbReference type="Gene3D" id="3.40.50.11530">
    <property type="match status" value="1"/>
</dbReference>
<evidence type="ECO:0000256" key="3">
    <source>
        <dbReference type="ARBA" id="ARBA00022729"/>
    </source>
</evidence>
<feature type="domain" description="SEFIR" evidence="10">
    <location>
        <begin position="446"/>
        <end position="604"/>
    </location>
</feature>
<reference evidence="11" key="2">
    <citation type="submission" date="2025-08" db="UniProtKB">
        <authorList>
            <consortium name="Ensembl"/>
        </authorList>
    </citation>
    <scope>IDENTIFICATION</scope>
</reference>
<dbReference type="RefSeq" id="XP_026218053.1">
    <property type="nucleotide sequence ID" value="XM_026362268.1"/>
</dbReference>
<dbReference type="STRING" id="64144.ENSATEP00000025210"/>
<dbReference type="OrthoDB" id="9949622at2759"/>
<feature type="signal peptide" evidence="9">
    <location>
        <begin position="1"/>
        <end position="21"/>
    </location>
</feature>
<evidence type="ECO:0000313" key="12">
    <source>
        <dbReference type="Proteomes" id="UP000265040"/>
    </source>
</evidence>
<dbReference type="Ensembl" id="ENSATET00000025616.3">
    <property type="protein sequence ID" value="ENSATEP00000025210.1"/>
    <property type="gene ID" value="ENSATEG00000017499.3"/>
</dbReference>
<dbReference type="GO" id="GO:0016020">
    <property type="term" value="C:membrane"/>
    <property type="evidence" value="ECO:0007669"/>
    <property type="project" value="UniProtKB-SubCell"/>
</dbReference>
<dbReference type="PANTHER" id="PTHR15583">
    <property type="entry name" value="INTERLEUKIN-17 RECEPTOR"/>
    <property type="match status" value="1"/>
</dbReference>